<name>E1ZHL8_CHLVA</name>
<evidence type="ECO:0000313" key="1">
    <source>
        <dbReference type="EMBL" id="EFN54624.1"/>
    </source>
</evidence>
<dbReference type="GeneID" id="17353939"/>
<keyword evidence="2" id="KW-1185">Reference proteome</keyword>
<dbReference type="Proteomes" id="UP000008141">
    <property type="component" value="Unassembled WGS sequence"/>
</dbReference>
<proteinExistence type="predicted"/>
<accession>E1ZHL8</accession>
<dbReference type="InParanoid" id="E1ZHL8"/>
<dbReference type="AlphaFoldDB" id="E1ZHL8"/>
<dbReference type="KEGG" id="cvr:CHLNCDRAFT_135158"/>
<organism evidence="2">
    <name type="scientific">Chlorella variabilis</name>
    <name type="common">Green alga</name>
    <dbReference type="NCBI Taxonomy" id="554065"/>
    <lineage>
        <taxon>Eukaryota</taxon>
        <taxon>Viridiplantae</taxon>
        <taxon>Chlorophyta</taxon>
        <taxon>core chlorophytes</taxon>
        <taxon>Trebouxiophyceae</taxon>
        <taxon>Chlorellales</taxon>
        <taxon>Chlorellaceae</taxon>
        <taxon>Chlorella clade</taxon>
        <taxon>Chlorella</taxon>
    </lineage>
</organism>
<evidence type="ECO:0008006" key="3">
    <source>
        <dbReference type="Google" id="ProtNLM"/>
    </source>
</evidence>
<evidence type="ECO:0000313" key="2">
    <source>
        <dbReference type="Proteomes" id="UP000008141"/>
    </source>
</evidence>
<dbReference type="OrthoDB" id="10356885at2759"/>
<dbReference type="EMBL" id="GL433847">
    <property type="protein sequence ID" value="EFN54624.1"/>
    <property type="molecule type" value="Genomic_DNA"/>
</dbReference>
<protein>
    <recommendedName>
        <fullName evidence="3">Stc1 domain-containing protein</fullName>
    </recommendedName>
</protein>
<gene>
    <name evidence="1" type="ORF">CHLNCDRAFT_135158</name>
</gene>
<reference evidence="1 2" key="1">
    <citation type="journal article" date="2010" name="Plant Cell">
        <title>The Chlorella variabilis NC64A genome reveals adaptation to photosymbiosis, coevolution with viruses, and cryptic sex.</title>
        <authorList>
            <person name="Blanc G."/>
            <person name="Duncan G."/>
            <person name="Agarkova I."/>
            <person name="Borodovsky M."/>
            <person name="Gurnon J."/>
            <person name="Kuo A."/>
            <person name="Lindquist E."/>
            <person name="Lucas S."/>
            <person name="Pangilinan J."/>
            <person name="Polle J."/>
            <person name="Salamov A."/>
            <person name="Terry A."/>
            <person name="Yamada T."/>
            <person name="Dunigan D.D."/>
            <person name="Grigoriev I.V."/>
            <person name="Claverie J.M."/>
            <person name="Van Etten J.L."/>
        </authorList>
    </citation>
    <scope>NUCLEOTIDE SEQUENCE [LARGE SCALE GENOMIC DNA]</scope>
    <source>
        <strain evidence="1 2">NC64A</strain>
    </source>
</reference>
<dbReference type="RefSeq" id="XP_005846726.1">
    <property type="nucleotide sequence ID" value="XM_005846664.1"/>
</dbReference>
<sequence>MATHPVHQALPGPAYAAPDQHVEDAAAAAAHAAASARDAAAHVAGLAAYYTCPRCQLDRPVVEFLLGDTSAPTLSTHCHACMYQQRSEAMQQLLAAQVVDPTAALPHHQAAAVAAGLHLQEGAVLPPAGEAAHFLQQQQQHSLAEAAALAAAAAATAAAAQQQQQHEQQVRNGLGSGAMAAWGLSQDGDGRAGFGGAEAAAVPSTHAATAAAAAGAQAGAVRNLEPGDGSPALLPEKTCMHCGGTKPVSSFRGSNSRDDRLQNRCKDCEAELGWGAKRDKGAAPVVKVSHKLCRRCGQDKAAPLFFTSKTSLDGLCTYCKECQKGLNQAARLKKRVRAGPEEAQVAEEKECRLCKETKAAADFFRSKDNADGLFSYCRP</sequence>